<accession>A0A4R8FHM9</accession>
<dbReference type="CDD" id="cd04301">
    <property type="entry name" value="NAT_SF"/>
    <property type="match status" value="1"/>
</dbReference>
<organism evidence="3 4">
    <name type="scientific">Rhodovulum visakhapatnamense</name>
    <dbReference type="NCBI Taxonomy" id="364297"/>
    <lineage>
        <taxon>Bacteria</taxon>
        <taxon>Pseudomonadati</taxon>
        <taxon>Pseudomonadota</taxon>
        <taxon>Alphaproteobacteria</taxon>
        <taxon>Rhodobacterales</taxon>
        <taxon>Paracoccaceae</taxon>
        <taxon>Rhodovulum</taxon>
    </lineage>
</organism>
<dbReference type="AlphaFoldDB" id="A0A4R8FHM9"/>
<reference evidence="3 4" key="1">
    <citation type="submission" date="2019-03" db="EMBL/GenBank/DDBJ databases">
        <title>Genomic Encyclopedia of Type Strains, Phase IV (KMG-IV): sequencing the most valuable type-strain genomes for metagenomic binning, comparative biology and taxonomic classification.</title>
        <authorList>
            <person name="Goeker M."/>
        </authorList>
    </citation>
    <scope>NUCLEOTIDE SEQUENCE [LARGE SCALE GENOMIC DNA]</scope>
    <source>
        <strain evidence="3 4">JA181</strain>
    </source>
</reference>
<evidence type="ECO:0000313" key="4">
    <source>
        <dbReference type="Proteomes" id="UP000295484"/>
    </source>
</evidence>
<gene>
    <name evidence="3" type="ORF">EV657_11916</name>
</gene>
<dbReference type="RefSeq" id="WP_134078734.1">
    <property type="nucleotide sequence ID" value="NZ_SOEB01000019.1"/>
</dbReference>
<dbReference type="SUPFAM" id="SSF55729">
    <property type="entry name" value="Acyl-CoA N-acyltransferases (Nat)"/>
    <property type="match status" value="1"/>
</dbReference>
<feature type="domain" description="N-acetyltransferase" evidence="2">
    <location>
        <begin position="1"/>
        <end position="144"/>
    </location>
</feature>
<name>A0A4R8FHM9_9RHOB</name>
<dbReference type="GO" id="GO:0008080">
    <property type="term" value="F:N-acetyltransferase activity"/>
    <property type="evidence" value="ECO:0007669"/>
    <property type="project" value="InterPro"/>
</dbReference>
<dbReference type="InterPro" id="IPR000182">
    <property type="entry name" value="GNAT_dom"/>
</dbReference>
<evidence type="ECO:0000313" key="3">
    <source>
        <dbReference type="EMBL" id="TDX25519.1"/>
    </source>
</evidence>
<dbReference type="InterPro" id="IPR016181">
    <property type="entry name" value="Acyl_CoA_acyltransferase"/>
</dbReference>
<proteinExistence type="predicted"/>
<dbReference type="Proteomes" id="UP000295484">
    <property type="component" value="Unassembled WGS sequence"/>
</dbReference>
<keyword evidence="1 3" id="KW-0808">Transferase</keyword>
<evidence type="ECO:0000256" key="1">
    <source>
        <dbReference type="ARBA" id="ARBA00022679"/>
    </source>
</evidence>
<dbReference type="PANTHER" id="PTHR13947:SF37">
    <property type="entry name" value="LD18367P"/>
    <property type="match status" value="1"/>
</dbReference>
<protein>
    <submittedName>
        <fullName evidence="3">Ribosomal-protein-alanine N-acetyltransferase</fullName>
    </submittedName>
</protein>
<evidence type="ECO:0000259" key="2">
    <source>
        <dbReference type="PROSITE" id="PS51186"/>
    </source>
</evidence>
<dbReference type="InterPro" id="IPR050769">
    <property type="entry name" value="NAT_camello-type"/>
</dbReference>
<dbReference type="EMBL" id="SOEB01000019">
    <property type="protein sequence ID" value="TDX25519.1"/>
    <property type="molecule type" value="Genomic_DNA"/>
</dbReference>
<comment type="caution">
    <text evidence="3">The sequence shown here is derived from an EMBL/GenBank/DDBJ whole genome shotgun (WGS) entry which is preliminary data.</text>
</comment>
<dbReference type="Gene3D" id="3.40.630.30">
    <property type="match status" value="1"/>
</dbReference>
<dbReference type="PROSITE" id="PS51186">
    <property type="entry name" value="GNAT"/>
    <property type="match status" value="1"/>
</dbReference>
<dbReference type="Pfam" id="PF00583">
    <property type="entry name" value="Acetyltransf_1"/>
    <property type="match status" value="1"/>
</dbReference>
<dbReference type="PANTHER" id="PTHR13947">
    <property type="entry name" value="GNAT FAMILY N-ACETYLTRANSFERASE"/>
    <property type="match status" value="1"/>
</dbReference>
<sequence length="147" mass="15580">MPDASRALSSGALADLHARCFTTPRPWNASEFDDLLATPGTFLCGDARGFSMGRVAVGEAELLTIAVAPECRRTGLGRARLDAFEAEARARGAQEAFLEVAVDNAAACALYTGAGFVLAGRRPRYYGTPDGRRIDALVMRKALSAKS</sequence>